<accession>A0A0C9SB72</accession>
<comment type="function">
    <text evidence="1 7">Probably involved in membrane trafficking.</text>
</comment>
<feature type="transmembrane region" description="Helical" evidence="7">
    <location>
        <begin position="176"/>
        <end position="197"/>
    </location>
</feature>
<evidence type="ECO:0000256" key="3">
    <source>
        <dbReference type="ARBA" id="ARBA00022692"/>
    </source>
</evidence>
<keyword evidence="3 7" id="KW-0812">Transmembrane</keyword>
<evidence type="ECO:0000256" key="4">
    <source>
        <dbReference type="ARBA" id="ARBA00022989"/>
    </source>
</evidence>
<name>A0A0C9SB72_9CONI</name>
<evidence type="ECO:0000256" key="7">
    <source>
        <dbReference type="RuleBase" id="RU363122"/>
    </source>
</evidence>
<feature type="transmembrane region" description="Helical" evidence="7">
    <location>
        <begin position="257"/>
        <end position="280"/>
    </location>
</feature>
<keyword evidence="7" id="KW-0813">Transport</keyword>
<keyword evidence="5 7" id="KW-0472">Membrane</keyword>
<feature type="compositionally biased region" description="Polar residues" evidence="9">
    <location>
        <begin position="40"/>
        <end position="53"/>
    </location>
</feature>
<dbReference type="Pfam" id="PF04144">
    <property type="entry name" value="SCAMP"/>
    <property type="match status" value="1"/>
</dbReference>
<comment type="similarity">
    <text evidence="2 7">Belongs to the SCAMP family.</text>
</comment>
<comment type="subcellular location">
    <subcellularLocation>
        <location evidence="7">Cell membrane</location>
        <topology evidence="7">Multi-pass membrane protein</topology>
    </subcellularLocation>
    <subcellularLocation>
        <location evidence="7">Cytoplasmic vesicle</location>
        <location evidence="7">Secretory vesicle membrane</location>
        <topology evidence="7">Multi-pass membrane protein</topology>
    </subcellularLocation>
</comment>
<feature type="transmembrane region" description="Helical" evidence="7">
    <location>
        <begin position="143"/>
        <end position="170"/>
    </location>
</feature>
<evidence type="ECO:0000256" key="2">
    <source>
        <dbReference type="ARBA" id="ARBA00010482"/>
    </source>
</evidence>
<dbReference type="GO" id="GO:0005886">
    <property type="term" value="C:plasma membrane"/>
    <property type="evidence" value="ECO:0007669"/>
    <property type="project" value="UniProtKB-SubCell"/>
</dbReference>
<dbReference type="EMBL" id="GCHU01000235">
    <property type="protein sequence ID" value="JAG89583.1"/>
    <property type="molecule type" value="Transcribed_RNA"/>
</dbReference>
<evidence type="ECO:0000256" key="8">
    <source>
        <dbReference type="SAM" id="Coils"/>
    </source>
</evidence>
<sequence>MARRGDPNPFDEEEVNPFSDPAVRAQISGQSKYSGGPFYTTHTGGASGTNSKLSPLPPEPADFAYDRDVTVDIPLGSEKDTKKKTKELEAWDRELRRKEQELKRREEAVARSGVVIQDKNWPSFFPIIHNDIARDIPPYAQRLMYIAFASWLGMVLCLVWNVIAVMVAWIKGYGVKIWLLAVIYALAGCPGSLVLWYKPLYRAVSNDSALRFGWFFLLYLVHIGFCIFAAVAPPIFFKGKSLTGILPAIDIFSNQTLTGIFYLVGFGLFCLETLLSIWVLQQIYMFFRGSGKAAQMKTEARRNAMNAAL</sequence>
<feature type="coiled-coil region" evidence="8">
    <location>
        <begin position="81"/>
        <end position="108"/>
    </location>
</feature>
<keyword evidence="7" id="KW-1003">Cell membrane</keyword>
<feature type="region of interest" description="Disordered" evidence="9">
    <location>
        <begin position="1"/>
        <end position="59"/>
    </location>
</feature>
<dbReference type="AlphaFoldDB" id="A0A0C9SB72"/>
<dbReference type="InterPro" id="IPR007273">
    <property type="entry name" value="SCAMP"/>
</dbReference>
<proteinExistence type="inferred from homology"/>
<reference evidence="10" key="1">
    <citation type="submission" date="2015-02" db="EMBL/GenBank/DDBJ databases">
        <title>A transcriptome of Wollemia nobilis - a relic of Gondwana.</title>
        <authorList>
            <person name="Chia J.Y."/>
            <person name="Leong Y.S."/>
            <person name="Abdul Karim S."/>
            <person name="Wan Azmi N."/>
            <person name="Hercus R."/>
            <person name="Croft L."/>
        </authorList>
    </citation>
    <scope>NUCLEOTIDE SEQUENCE</scope>
    <source>
        <strain evidence="10">MaeBrown</strain>
        <tissue evidence="10">Leaf</tissue>
    </source>
</reference>
<dbReference type="GO" id="GO:0030658">
    <property type="term" value="C:transport vesicle membrane"/>
    <property type="evidence" value="ECO:0007669"/>
    <property type="project" value="UniProtKB-SubCell"/>
</dbReference>
<dbReference type="GO" id="GO:0015031">
    <property type="term" value="P:protein transport"/>
    <property type="evidence" value="ECO:0007669"/>
    <property type="project" value="InterPro"/>
</dbReference>
<keyword evidence="8" id="KW-0175">Coiled coil</keyword>
<evidence type="ECO:0000256" key="9">
    <source>
        <dbReference type="SAM" id="MobiDB-lite"/>
    </source>
</evidence>
<dbReference type="GO" id="GO:0055038">
    <property type="term" value="C:recycling endosome membrane"/>
    <property type="evidence" value="ECO:0007669"/>
    <property type="project" value="TreeGrafter"/>
</dbReference>
<dbReference type="PANTHER" id="PTHR10687:SF2">
    <property type="entry name" value="SECRETORY CARRIER-ASSOCIATED MEMBRANE PROTEIN"/>
    <property type="match status" value="1"/>
</dbReference>
<evidence type="ECO:0000256" key="5">
    <source>
        <dbReference type="ARBA" id="ARBA00023136"/>
    </source>
</evidence>
<feature type="transmembrane region" description="Helical" evidence="7">
    <location>
        <begin position="209"/>
        <end position="237"/>
    </location>
</feature>
<keyword evidence="6 7" id="KW-0968">Cytoplasmic vesicle</keyword>
<dbReference type="GO" id="GO:0032588">
    <property type="term" value="C:trans-Golgi network membrane"/>
    <property type="evidence" value="ECO:0007669"/>
    <property type="project" value="TreeGrafter"/>
</dbReference>
<evidence type="ECO:0000256" key="6">
    <source>
        <dbReference type="ARBA" id="ARBA00023329"/>
    </source>
</evidence>
<organism evidence="10">
    <name type="scientific">Wollemia nobilis</name>
    <dbReference type="NCBI Taxonomy" id="56998"/>
    <lineage>
        <taxon>Eukaryota</taxon>
        <taxon>Viridiplantae</taxon>
        <taxon>Streptophyta</taxon>
        <taxon>Embryophyta</taxon>
        <taxon>Tracheophyta</taxon>
        <taxon>Spermatophyta</taxon>
        <taxon>Pinopsida</taxon>
        <taxon>Pinidae</taxon>
        <taxon>Conifers II</taxon>
        <taxon>Araucariales</taxon>
        <taxon>Araucariaceae</taxon>
        <taxon>Wollemia</taxon>
    </lineage>
</organism>
<protein>
    <recommendedName>
        <fullName evidence="7">Secretory carrier-associated membrane protein</fullName>
        <shortName evidence="7">Secretory carrier membrane protein</shortName>
    </recommendedName>
</protein>
<evidence type="ECO:0000313" key="10">
    <source>
        <dbReference type="EMBL" id="JAG89583.1"/>
    </source>
</evidence>
<keyword evidence="4 7" id="KW-1133">Transmembrane helix</keyword>
<evidence type="ECO:0000256" key="1">
    <source>
        <dbReference type="ARBA" id="ARBA00004003"/>
    </source>
</evidence>
<dbReference type="PANTHER" id="PTHR10687">
    <property type="entry name" value="SECRETORY CARRIER-ASSOCIATED MEMBRANE PROTEIN SCAMP"/>
    <property type="match status" value="1"/>
</dbReference>